<protein>
    <submittedName>
        <fullName evidence="1">Uncharacterized protein</fullName>
    </submittedName>
</protein>
<sequence length="128" mass="15107">MKYKQLLQLVSSINVVIGNQDTKTQKKLFKIYEKVKTYHEEYQAEVEILRLDNAQTDDKDCLLLDDKGNYKYSKEGMKKLTKDIEALNDKEFDFVIINVVNPQGLEDFTFLQDWTTGIEFNKQEEEEL</sequence>
<organism evidence="1">
    <name type="scientific">uncultured Caudovirales phage</name>
    <dbReference type="NCBI Taxonomy" id="2100421"/>
    <lineage>
        <taxon>Viruses</taxon>
        <taxon>Duplodnaviria</taxon>
        <taxon>Heunggongvirae</taxon>
        <taxon>Uroviricota</taxon>
        <taxon>Caudoviricetes</taxon>
        <taxon>Peduoviridae</taxon>
        <taxon>Maltschvirus</taxon>
        <taxon>Maltschvirus maltsch</taxon>
    </lineage>
</organism>
<proteinExistence type="predicted"/>
<gene>
    <name evidence="1" type="ORF">UFOVP614_12</name>
</gene>
<accession>A0A6J5N325</accession>
<name>A0A6J5N325_9CAUD</name>
<evidence type="ECO:0000313" key="1">
    <source>
        <dbReference type="EMBL" id="CAB4152401.1"/>
    </source>
</evidence>
<reference evidence="1" key="1">
    <citation type="submission" date="2020-04" db="EMBL/GenBank/DDBJ databases">
        <authorList>
            <person name="Chiriac C."/>
            <person name="Salcher M."/>
            <person name="Ghai R."/>
            <person name="Kavagutti S V."/>
        </authorList>
    </citation>
    <scope>NUCLEOTIDE SEQUENCE</scope>
</reference>
<dbReference type="EMBL" id="LR796573">
    <property type="protein sequence ID" value="CAB4152401.1"/>
    <property type="molecule type" value="Genomic_DNA"/>
</dbReference>